<reference evidence="2 3" key="1">
    <citation type="submission" date="2020-08" db="EMBL/GenBank/DDBJ databases">
        <title>Genomic Encyclopedia of Type Strains, Phase IV (KMG-V): Genome sequencing to study the core and pangenomes of soil and plant-associated prokaryotes.</title>
        <authorList>
            <person name="Whitman W."/>
        </authorList>
    </citation>
    <scope>NUCLEOTIDE SEQUENCE [LARGE SCALE GENOMIC DNA]</scope>
    <source>
        <strain evidence="2 3">JPY162</strain>
    </source>
</reference>
<name>A0A7W8L722_9BURK</name>
<dbReference type="AlphaFoldDB" id="A0A7W8L722"/>
<feature type="transmembrane region" description="Helical" evidence="1">
    <location>
        <begin position="20"/>
        <end position="39"/>
    </location>
</feature>
<evidence type="ECO:0000256" key="1">
    <source>
        <dbReference type="SAM" id="Phobius"/>
    </source>
</evidence>
<dbReference type="RefSeq" id="WP_255215156.1">
    <property type="nucleotide sequence ID" value="NZ_JACHDE010000006.1"/>
</dbReference>
<proteinExistence type="predicted"/>
<keyword evidence="1" id="KW-0812">Transmembrane</keyword>
<dbReference type="Proteomes" id="UP000592820">
    <property type="component" value="Unassembled WGS sequence"/>
</dbReference>
<keyword evidence="1" id="KW-1133">Transmembrane helix</keyword>
<keyword evidence="1" id="KW-0472">Membrane</keyword>
<accession>A0A7W8L722</accession>
<comment type="caution">
    <text evidence="2">The sequence shown here is derived from an EMBL/GenBank/DDBJ whole genome shotgun (WGS) entry which is preliminary data.</text>
</comment>
<evidence type="ECO:0000313" key="3">
    <source>
        <dbReference type="Proteomes" id="UP000592820"/>
    </source>
</evidence>
<evidence type="ECO:0000313" key="2">
    <source>
        <dbReference type="EMBL" id="MBB5401692.1"/>
    </source>
</evidence>
<protein>
    <submittedName>
        <fullName evidence="2">Uncharacterized protein</fullName>
    </submittedName>
</protein>
<dbReference type="EMBL" id="JACHDE010000006">
    <property type="protein sequence ID" value="MBB5401692.1"/>
    <property type="molecule type" value="Genomic_DNA"/>
</dbReference>
<organism evidence="2 3">
    <name type="scientific">Paraburkholderia youngii</name>
    <dbReference type="NCBI Taxonomy" id="2782701"/>
    <lineage>
        <taxon>Bacteria</taxon>
        <taxon>Pseudomonadati</taxon>
        <taxon>Pseudomonadota</taxon>
        <taxon>Betaproteobacteria</taxon>
        <taxon>Burkholderiales</taxon>
        <taxon>Burkholderiaceae</taxon>
        <taxon>Paraburkholderia</taxon>
    </lineage>
</organism>
<gene>
    <name evidence="2" type="ORF">HDG41_003775</name>
</gene>
<sequence length="243" mass="26859">MIDILLAKADVNPRGAADMHSTGIALAFLFLIVLALMYLRNSKVLRAERGGLFDACLALFEQHRLTQDGVSWPVLAGSYDGYEVHVAPLVDDAAFRKVPSLWLLVTVKRKLPIKGAVDLLARAQNTEFYSPADSLPLRLVPPEEWPSQTTIKADKPATELPLSVLDPHVKQFFADPRAKEMLVTPHGVRIVYQAQGADRSEYLVLRRAVFREARLSTTLVESLLDQAVQVCADVIRGGVYGQT</sequence>